<dbReference type="PROSITE" id="PS50977">
    <property type="entry name" value="HTH_TETR_2"/>
    <property type="match status" value="1"/>
</dbReference>
<keyword evidence="7" id="KW-1185">Reference proteome</keyword>
<keyword evidence="3" id="KW-0804">Transcription</keyword>
<protein>
    <submittedName>
        <fullName evidence="6">TetR/AcrR family transcriptional regulator</fullName>
    </submittedName>
</protein>
<organism evidence="6 7">
    <name type="scientific">Streptomyces kaempferi</name>
    <dbReference type="NCBI Taxonomy" id="333725"/>
    <lineage>
        <taxon>Bacteria</taxon>
        <taxon>Bacillati</taxon>
        <taxon>Actinomycetota</taxon>
        <taxon>Actinomycetes</taxon>
        <taxon>Kitasatosporales</taxon>
        <taxon>Streptomycetaceae</taxon>
        <taxon>Streptomyces</taxon>
    </lineage>
</organism>
<evidence type="ECO:0000313" key="7">
    <source>
        <dbReference type="Proteomes" id="UP001597058"/>
    </source>
</evidence>
<sequence>MRADAARNLAAVLRTGARLLADDPGTSISAIAAAAGVDRTTVHRRFATREALLDAVFQAKLDSAARVLDEARLTEAPVAVALHRYVEGIIPVSREWPVDTRRMMMADPKARGRREEQSRRLDDFLQRAADGGFLRTDIPEAWVRGVLDDLVDSAAHRFPDVEAPQAADLVVDMFLNGLGGP</sequence>
<keyword evidence="1" id="KW-0805">Transcription regulation</keyword>
<proteinExistence type="predicted"/>
<gene>
    <name evidence="6" type="ORF">ACFQ5X_30760</name>
</gene>
<keyword evidence="2 4" id="KW-0238">DNA-binding</keyword>
<dbReference type="PANTHER" id="PTHR30055">
    <property type="entry name" value="HTH-TYPE TRANSCRIPTIONAL REGULATOR RUTR"/>
    <property type="match status" value="1"/>
</dbReference>
<dbReference type="Proteomes" id="UP001597058">
    <property type="component" value="Unassembled WGS sequence"/>
</dbReference>
<feature type="DNA-binding region" description="H-T-H motif" evidence="4">
    <location>
        <begin position="27"/>
        <end position="46"/>
    </location>
</feature>
<evidence type="ECO:0000256" key="4">
    <source>
        <dbReference type="PROSITE-ProRule" id="PRU00335"/>
    </source>
</evidence>
<comment type="caution">
    <text evidence="6">The sequence shown here is derived from an EMBL/GenBank/DDBJ whole genome shotgun (WGS) entry which is preliminary data.</text>
</comment>
<evidence type="ECO:0000256" key="3">
    <source>
        <dbReference type="ARBA" id="ARBA00023163"/>
    </source>
</evidence>
<evidence type="ECO:0000313" key="6">
    <source>
        <dbReference type="EMBL" id="MFD1310223.1"/>
    </source>
</evidence>
<dbReference type="EMBL" id="JBHTMM010000048">
    <property type="protein sequence ID" value="MFD1310223.1"/>
    <property type="molecule type" value="Genomic_DNA"/>
</dbReference>
<dbReference type="Gene3D" id="1.10.357.10">
    <property type="entry name" value="Tetracycline Repressor, domain 2"/>
    <property type="match status" value="1"/>
</dbReference>
<evidence type="ECO:0000259" key="5">
    <source>
        <dbReference type="PROSITE" id="PS50977"/>
    </source>
</evidence>
<dbReference type="PANTHER" id="PTHR30055:SF234">
    <property type="entry name" value="HTH-TYPE TRANSCRIPTIONAL REGULATOR BETI"/>
    <property type="match status" value="1"/>
</dbReference>
<dbReference type="Pfam" id="PF00440">
    <property type="entry name" value="TetR_N"/>
    <property type="match status" value="1"/>
</dbReference>
<dbReference type="InterPro" id="IPR001647">
    <property type="entry name" value="HTH_TetR"/>
</dbReference>
<evidence type="ECO:0000256" key="1">
    <source>
        <dbReference type="ARBA" id="ARBA00023015"/>
    </source>
</evidence>
<evidence type="ECO:0000256" key="2">
    <source>
        <dbReference type="ARBA" id="ARBA00023125"/>
    </source>
</evidence>
<reference evidence="7" key="1">
    <citation type="journal article" date="2019" name="Int. J. Syst. Evol. Microbiol.">
        <title>The Global Catalogue of Microorganisms (GCM) 10K type strain sequencing project: providing services to taxonomists for standard genome sequencing and annotation.</title>
        <authorList>
            <consortium name="The Broad Institute Genomics Platform"/>
            <consortium name="The Broad Institute Genome Sequencing Center for Infectious Disease"/>
            <person name="Wu L."/>
            <person name="Ma J."/>
        </authorList>
    </citation>
    <scope>NUCLEOTIDE SEQUENCE [LARGE SCALE GENOMIC DNA]</scope>
    <source>
        <strain evidence="7">CGMCC 4.7020</strain>
    </source>
</reference>
<dbReference type="InterPro" id="IPR009057">
    <property type="entry name" value="Homeodomain-like_sf"/>
</dbReference>
<dbReference type="RefSeq" id="WP_381238674.1">
    <property type="nucleotide sequence ID" value="NZ_JBHSKH010000057.1"/>
</dbReference>
<name>A0ABW3XL66_9ACTN</name>
<dbReference type="InterPro" id="IPR050109">
    <property type="entry name" value="HTH-type_TetR-like_transc_reg"/>
</dbReference>
<dbReference type="SUPFAM" id="SSF46689">
    <property type="entry name" value="Homeodomain-like"/>
    <property type="match status" value="1"/>
</dbReference>
<feature type="domain" description="HTH tetR-type" evidence="5">
    <location>
        <begin position="6"/>
        <end position="64"/>
    </location>
</feature>
<accession>A0ABW3XL66</accession>